<dbReference type="Pfam" id="PF26113">
    <property type="entry name" value="GH16_XgeA"/>
    <property type="match status" value="1"/>
</dbReference>
<feature type="non-terminal residue" evidence="1">
    <location>
        <position position="1"/>
    </location>
</feature>
<dbReference type="Gene3D" id="2.60.120.200">
    <property type="match status" value="1"/>
</dbReference>
<keyword evidence="2" id="KW-1185">Reference proteome</keyword>
<dbReference type="InterPro" id="IPR050546">
    <property type="entry name" value="Glycosyl_Hydrlase_16"/>
</dbReference>
<dbReference type="EMBL" id="KZ110606">
    <property type="protein sequence ID" value="OSX57915.1"/>
    <property type="molecule type" value="Genomic_DNA"/>
</dbReference>
<feature type="non-terminal residue" evidence="1">
    <location>
        <position position="101"/>
    </location>
</feature>
<dbReference type="GO" id="GO:0009251">
    <property type="term" value="P:glucan catabolic process"/>
    <property type="evidence" value="ECO:0007669"/>
    <property type="project" value="TreeGrafter"/>
</dbReference>
<dbReference type="GeneID" id="36328081"/>
<dbReference type="RefSeq" id="XP_024334709.1">
    <property type="nucleotide sequence ID" value="XM_024483132.1"/>
</dbReference>
<evidence type="ECO:0000313" key="1">
    <source>
        <dbReference type="EMBL" id="OSX57915.1"/>
    </source>
</evidence>
<name>A0A1X6MNG0_9APHY</name>
<proteinExistence type="predicted"/>
<dbReference type="PANTHER" id="PTHR10963:SF24">
    <property type="entry name" value="GLYCOSIDASE C21B10.07-RELATED"/>
    <property type="match status" value="1"/>
</dbReference>
<dbReference type="SUPFAM" id="SSF49899">
    <property type="entry name" value="Concanavalin A-like lectins/glucanases"/>
    <property type="match status" value="1"/>
</dbReference>
<sequence length="101" mass="10343">VWPSFWTQRVNRTWPYGGEIDIIETVNLMPSNQYALHTGNSACIASASATQSGAIVNANCSTPPGSSSAGCTISEPNKNSVGAAFAAVGGGVYATLFDTTG</sequence>
<dbReference type="InterPro" id="IPR013320">
    <property type="entry name" value="ConA-like_dom_sf"/>
</dbReference>
<keyword evidence="1" id="KW-0378">Hydrolase</keyword>
<dbReference type="GO" id="GO:0016787">
    <property type="term" value="F:hydrolase activity"/>
    <property type="evidence" value="ECO:0007669"/>
    <property type="project" value="UniProtKB-KW"/>
</dbReference>
<dbReference type="STRING" id="670580.A0A1X6MNG0"/>
<reference evidence="1 2" key="1">
    <citation type="submission" date="2017-04" db="EMBL/GenBank/DDBJ databases">
        <title>Genome Sequence of the Model Brown-Rot Fungus Postia placenta SB12.</title>
        <authorList>
            <consortium name="DOE Joint Genome Institute"/>
            <person name="Gaskell J."/>
            <person name="Kersten P."/>
            <person name="Larrondo L.F."/>
            <person name="Canessa P."/>
            <person name="Martinez D."/>
            <person name="Hibbett D."/>
            <person name="Schmoll M."/>
            <person name="Kubicek C.P."/>
            <person name="Martinez A.T."/>
            <person name="Yadav J."/>
            <person name="Master E."/>
            <person name="Magnuson J.K."/>
            <person name="James T."/>
            <person name="Yaver D."/>
            <person name="Berka R."/>
            <person name="Labutti K."/>
            <person name="Lipzen A."/>
            <person name="Aerts A."/>
            <person name="Barry K."/>
            <person name="Henrissat B."/>
            <person name="Blanchette R."/>
            <person name="Grigoriev I."/>
            <person name="Cullen D."/>
        </authorList>
    </citation>
    <scope>NUCLEOTIDE SEQUENCE [LARGE SCALE GENOMIC DNA]</scope>
    <source>
        <strain evidence="1 2">MAD-698-R-SB12</strain>
    </source>
</reference>
<accession>A0A1X6MNG0</accession>
<gene>
    <name evidence="1" type="ORF">POSPLADRAFT_1096425</name>
</gene>
<dbReference type="PANTHER" id="PTHR10963">
    <property type="entry name" value="GLYCOSYL HYDROLASE-RELATED"/>
    <property type="match status" value="1"/>
</dbReference>
<protein>
    <submittedName>
        <fullName evidence="1">Glycoside hydrolase family 16 protein</fullName>
    </submittedName>
</protein>
<dbReference type="Proteomes" id="UP000194127">
    <property type="component" value="Unassembled WGS sequence"/>
</dbReference>
<dbReference type="OrthoDB" id="192832at2759"/>
<organism evidence="1 2">
    <name type="scientific">Postia placenta MAD-698-R-SB12</name>
    <dbReference type="NCBI Taxonomy" id="670580"/>
    <lineage>
        <taxon>Eukaryota</taxon>
        <taxon>Fungi</taxon>
        <taxon>Dikarya</taxon>
        <taxon>Basidiomycota</taxon>
        <taxon>Agaricomycotina</taxon>
        <taxon>Agaricomycetes</taxon>
        <taxon>Polyporales</taxon>
        <taxon>Adustoporiaceae</taxon>
        <taxon>Rhodonia</taxon>
    </lineage>
</organism>
<evidence type="ECO:0000313" key="2">
    <source>
        <dbReference type="Proteomes" id="UP000194127"/>
    </source>
</evidence>
<dbReference type="AlphaFoldDB" id="A0A1X6MNG0"/>